<dbReference type="AlphaFoldDB" id="G2Y0M2"/>
<evidence type="ECO:0000259" key="4">
    <source>
        <dbReference type="PROSITE" id="PS00624"/>
    </source>
</evidence>
<dbReference type="EMBL" id="FQ790281">
    <property type="protein sequence ID" value="CCD46187.1"/>
    <property type="molecule type" value="Genomic_DNA"/>
</dbReference>
<feature type="active site" description="Proton acceptor" evidence="2">
    <location>
        <position position="582"/>
    </location>
</feature>
<dbReference type="STRING" id="999810.G2Y0M2"/>
<protein>
    <submittedName>
        <fullName evidence="5">Similar to choline dehydrogenase</fullName>
    </submittedName>
</protein>
<proteinExistence type="inferred from homology"/>
<feature type="domain" description="Glucose-methanol-choline oxidoreductase N-terminal" evidence="4">
    <location>
        <begin position="289"/>
        <end position="303"/>
    </location>
</feature>
<comment type="similarity">
    <text evidence="1">Belongs to the GMC oxidoreductase family.</text>
</comment>
<dbReference type="InterPro" id="IPR000172">
    <property type="entry name" value="GMC_OxRdtase_N"/>
</dbReference>
<dbReference type="InParanoid" id="G2Y0M2"/>
<dbReference type="PROSITE" id="PS00624">
    <property type="entry name" value="GMC_OXRED_2"/>
    <property type="match status" value="1"/>
</dbReference>
<comment type="cofactor">
    <cofactor evidence="3">
        <name>FAD</name>
        <dbReference type="ChEBI" id="CHEBI:57692"/>
    </cofactor>
</comment>
<feature type="binding site" evidence="3">
    <location>
        <begin position="109"/>
        <end position="112"/>
    </location>
    <ligand>
        <name>FAD</name>
        <dbReference type="ChEBI" id="CHEBI:57692"/>
    </ligand>
</feature>
<dbReference type="PIRSF" id="PIRSF000137">
    <property type="entry name" value="Alcohol_oxidase"/>
    <property type="match status" value="1"/>
</dbReference>
<dbReference type="SUPFAM" id="SSF51905">
    <property type="entry name" value="FAD/NAD(P)-binding domain"/>
    <property type="match status" value="1"/>
</dbReference>
<gene>
    <name evidence="5" type="ORF">BofuT4_P117370.1</name>
</gene>
<dbReference type="OrthoDB" id="269227at2759"/>
<dbReference type="SUPFAM" id="SSF54373">
    <property type="entry name" value="FAD-linked reductases, C-terminal domain"/>
    <property type="match status" value="1"/>
</dbReference>
<dbReference type="GO" id="GO:0016614">
    <property type="term" value="F:oxidoreductase activity, acting on CH-OH group of donors"/>
    <property type="evidence" value="ECO:0007669"/>
    <property type="project" value="InterPro"/>
</dbReference>
<dbReference type="Pfam" id="PF00732">
    <property type="entry name" value="GMC_oxred_N"/>
    <property type="match status" value="1"/>
</dbReference>
<dbReference type="PANTHER" id="PTHR11552:SF219">
    <property type="entry name" value="GLUCOSE-METHANOL-CHOLINE OXIDOREDUCTASE N-TERMINAL DOMAIN-CONTAINING PROTEIN"/>
    <property type="match status" value="1"/>
</dbReference>
<dbReference type="PANTHER" id="PTHR11552">
    <property type="entry name" value="GLUCOSE-METHANOL-CHOLINE GMC OXIDOREDUCTASE"/>
    <property type="match status" value="1"/>
</dbReference>
<dbReference type="Gene3D" id="3.30.560.10">
    <property type="entry name" value="Glucose Oxidase, domain 3"/>
    <property type="match status" value="1"/>
</dbReference>
<keyword evidence="3" id="KW-0285">Flavoprotein</keyword>
<dbReference type="Proteomes" id="UP000008177">
    <property type="component" value="Unplaced contigs"/>
</dbReference>
<evidence type="ECO:0000256" key="3">
    <source>
        <dbReference type="PIRSR" id="PIRSR000137-2"/>
    </source>
</evidence>
<dbReference type="PROSITE" id="PS51257">
    <property type="entry name" value="PROKAR_LIPOPROTEIN"/>
    <property type="match status" value="1"/>
</dbReference>
<keyword evidence="3" id="KW-0274">FAD</keyword>
<feature type="active site" description="Proton donor" evidence="2">
    <location>
        <position position="536"/>
    </location>
</feature>
<evidence type="ECO:0000256" key="2">
    <source>
        <dbReference type="PIRSR" id="PIRSR000137-1"/>
    </source>
</evidence>
<dbReference type="InterPro" id="IPR012132">
    <property type="entry name" value="GMC_OxRdtase"/>
</dbReference>
<dbReference type="InterPro" id="IPR036188">
    <property type="entry name" value="FAD/NAD-bd_sf"/>
</dbReference>
<evidence type="ECO:0000313" key="5">
    <source>
        <dbReference type="EMBL" id="CCD46187.1"/>
    </source>
</evidence>
<dbReference type="HOGENOM" id="CLU_002865_7_2_1"/>
<dbReference type="Pfam" id="PF05199">
    <property type="entry name" value="GMC_oxred_C"/>
    <property type="match status" value="1"/>
</dbReference>
<feature type="binding site" evidence="3">
    <location>
        <position position="101"/>
    </location>
    <ligand>
        <name>FAD</name>
        <dbReference type="ChEBI" id="CHEBI:57692"/>
    </ligand>
</feature>
<dbReference type="GO" id="GO:0050660">
    <property type="term" value="F:flavin adenine dinucleotide binding"/>
    <property type="evidence" value="ECO:0007669"/>
    <property type="project" value="InterPro"/>
</dbReference>
<accession>G2Y0M2</accession>
<dbReference type="eggNOG" id="KOG1238">
    <property type="taxonomic scope" value="Eukaryota"/>
</dbReference>
<reference evidence="6" key="1">
    <citation type="journal article" date="2011" name="PLoS Genet.">
        <title>Genomic analysis of the necrotrophic fungal pathogens Sclerotinia sclerotiorum and Botrytis cinerea.</title>
        <authorList>
            <person name="Amselem J."/>
            <person name="Cuomo C.A."/>
            <person name="van Kan J.A."/>
            <person name="Viaud M."/>
            <person name="Benito E.P."/>
            <person name="Couloux A."/>
            <person name="Coutinho P.M."/>
            <person name="de Vries R.P."/>
            <person name="Dyer P.S."/>
            <person name="Fillinger S."/>
            <person name="Fournier E."/>
            <person name="Gout L."/>
            <person name="Hahn M."/>
            <person name="Kohn L."/>
            <person name="Lapalu N."/>
            <person name="Plummer K.M."/>
            <person name="Pradier J.M."/>
            <person name="Quevillon E."/>
            <person name="Sharon A."/>
            <person name="Simon A."/>
            <person name="ten Have A."/>
            <person name="Tudzynski B."/>
            <person name="Tudzynski P."/>
            <person name="Wincker P."/>
            <person name="Andrew M."/>
            <person name="Anthouard V."/>
            <person name="Beever R.E."/>
            <person name="Beffa R."/>
            <person name="Benoit I."/>
            <person name="Bouzid O."/>
            <person name="Brault B."/>
            <person name="Chen Z."/>
            <person name="Choquer M."/>
            <person name="Collemare J."/>
            <person name="Cotton P."/>
            <person name="Danchin E.G."/>
            <person name="Da Silva C."/>
            <person name="Gautier A."/>
            <person name="Giraud C."/>
            <person name="Giraud T."/>
            <person name="Gonzalez C."/>
            <person name="Grossetete S."/>
            <person name="Guldener U."/>
            <person name="Henrissat B."/>
            <person name="Howlett B.J."/>
            <person name="Kodira C."/>
            <person name="Kretschmer M."/>
            <person name="Lappartient A."/>
            <person name="Leroch M."/>
            <person name="Levis C."/>
            <person name="Mauceli E."/>
            <person name="Neuveglise C."/>
            <person name="Oeser B."/>
            <person name="Pearson M."/>
            <person name="Poulain J."/>
            <person name="Poussereau N."/>
            <person name="Quesneville H."/>
            <person name="Rascle C."/>
            <person name="Schumacher J."/>
            <person name="Segurens B."/>
            <person name="Sexton A."/>
            <person name="Silva E."/>
            <person name="Sirven C."/>
            <person name="Soanes D.M."/>
            <person name="Talbot N.J."/>
            <person name="Templeton M."/>
            <person name="Yandava C."/>
            <person name="Yarden O."/>
            <person name="Zeng Q."/>
            <person name="Rollins J.A."/>
            <person name="Lebrun M.H."/>
            <person name="Dickman M."/>
        </authorList>
    </citation>
    <scope>NUCLEOTIDE SEQUENCE [LARGE SCALE GENOMIC DNA]</scope>
    <source>
        <strain evidence="6">T4</strain>
    </source>
</reference>
<organism evidence="5 6">
    <name type="scientific">Botryotinia fuckeliana (strain T4)</name>
    <name type="common">Noble rot fungus</name>
    <name type="synonym">Botrytis cinerea</name>
    <dbReference type="NCBI Taxonomy" id="999810"/>
    <lineage>
        <taxon>Eukaryota</taxon>
        <taxon>Fungi</taxon>
        <taxon>Dikarya</taxon>
        <taxon>Ascomycota</taxon>
        <taxon>Pezizomycotina</taxon>
        <taxon>Leotiomycetes</taxon>
        <taxon>Helotiales</taxon>
        <taxon>Sclerotiniaceae</taxon>
        <taxon>Botrytis</taxon>
    </lineage>
</organism>
<dbReference type="InterPro" id="IPR007867">
    <property type="entry name" value="GMC_OxRtase_C"/>
</dbReference>
<evidence type="ECO:0000313" key="6">
    <source>
        <dbReference type="Proteomes" id="UP000008177"/>
    </source>
</evidence>
<sequence length="610" mass="67799">MWWPFGKKYPEHHPEHANGQTYDYIVIGGGTAGCALTSRLSEDPNVSVLLLERGPANDNFMSRIPIVSSNILRADGGASSWECEPMKYCNNRRSLAFCGEVMGGGSRINSMVYTRGTAADYDAWAQLGHPDWSYEKLLPYFMKSETLLGSQRSDFRGDSGPWITQTFPYQTWAFTAYRVFSDAAKALGFVQIDDPNTPDAKTDGLTTVFSTVNEQRQRVSTFDAFLPREIALKREKHLTICTNTILSRIGFSQEDGIPRTDRVFFKLANPNSDKIYSAKVNKEVIVCSGSLGSPQVLMLSGIGPQEHLEEKGIKVIKDLPGVGSELSDHHGIPIAWKVPVKESLTRLVIHPILGALEFFKYMLFRSGILSMPINNITLFVRSVILNKDFAGISDEKLAGASSKIEDLIPDIELMPLAVTAMDDLEEHQRLFSKMGMFSILATLAKPKSRGTVRLASTDPHQRPKVDFGILSDPEDYVVARASVRLSLKVAETMKGLGFPLQENITFPEDKQEKDAKNNNNEEIDEFIRRRIRTIYHYSSSCRMAPVDDAKAPGVVNDQLKVHGVKGLRVCDTSIFPQIISHHLQAPAVMVAEKCADLIKAEGFEPYSSAL</sequence>
<evidence type="ECO:0000256" key="1">
    <source>
        <dbReference type="ARBA" id="ARBA00010790"/>
    </source>
</evidence>
<dbReference type="Gene3D" id="3.50.50.60">
    <property type="entry name" value="FAD/NAD(P)-binding domain"/>
    <property type="match status" value="1"/>
</dbReference>
<name>G2Y0M2_BOTF4</name>